<dbReference type="SUPFAM" id="SSF57277">
    <property type="entry name" value="Granulin repeat"/>
    <property type="match status" value="1"/>
</dbReference>
<protein>
    <recommendedName>
        <fullName evidence="2">Granulins domain-containing protein</fullName>
    </recommendedName>
</protein>
<evidence type="ECO:0000256" key="1">
    <source>
        <dbReference type="ARBA" id="ARBA00023157"/>
    </source>
</evidence>
<accession>A0A8C2WG66</accession>
<organism evidence="3 4">
    <name type="scientific">Cyclopterus lumpus</name>
    <name type="common">Lumpsucker</name>
    <dbReference type="NCBI Taxonomy" id="8103"/>
    <lineage>
        <taxon>Eukaryota</taxon>
        <taxon>Metazoa</taxon>
        <taxon>Chordata</taxon>
        <taxon>Craniata</taxon>
        <taxon>Vertebrata</taxon>
        <taxon>Euteleostomi</taxon>
        <taxon>Actinopterygii</taxon>
        <taxon>Neopterygii</taxon>
        <taxon>Teleostei</taxon>
        <taxon>Neoteleostei</taxon>
        <taxon>Acanthomorphata</taxon>
        <taxon>Eupercaria</taxon>
        <taxon>Perciformes</taxon>
        <taxon>Cottioidei</taxon>
        <taxon>Cottales</taxon>
        <taxon>Cyclopteridae</taxon>
        <taxon>Cyclopterus</taxon>
    </lineage>
</organism>
<dbReference type="AlphaFoldDB" id="A0A8C2WG66"/>
<proteinExistence type="predicted"/>
<reference evidence="3" key="1">
    <citation type="submission" date="2025-08" db="UniProtKB">
        <authorList>
            <consortium name="Ensembl"/>
        </authorList>
    </citation>
    <scope>IDENTIFICATION</scope>
</reference>
<name>A0A8C2WG66_CYCLU</name>
<dbReference type="GeneTree" id="ENSGT00980000200843"/>
<sequence>MWILFPALLGLSSAMICPDGDTCESGNTCCKNLEGQYLCCPLPNVSYCEEPLTGPEPASV</sequence>
<evidence type="ECO:0000313" key="3">
    <source>
        <dbReference type="Ensembl" id="ENSCLMP00005003890.1"/>
    </source>
</evidence>
<keyword evidence="4" id="KW-1185">Reference proteome</keyword>
<dbReference type="Ensembl" id="ENSCLMT00005004227.1">
    <property type="protein sequence ID" value="ENSCLMP00005003890.1"/>
    <property type="gene ID" value="ENSCLMG00005002197.1"/>
</dbReference>
<feature type="domain" description="Granulins" evidence="2">
    <location>
        <begin position="28"/>
        <end position="50"/>
    </location>
</feature>
<dbReference type="Gene3D" id="2.10.25.160">
    <property type="entry name" value="Granulin"/>
    <property type="match status" value="1"/>
</dbReference>
<dbReference type="InterPro" id="IPR037277">
    <property type="entry name" value="Granulin_sf"/>
</dbReference>
<evidence type="ECO:0000259" key="2">
    <source>
        <dbReference type="Pfam" id="PF00396"/>
    </source>
</evidence>
<reference evidence="3" key="2">
    <citation type="submission" date="2025-09" db="UniProtKB">
        <authorList>
            <consortium name="Ensembl"/>
        </authorList>
    </citation>
    <scope>IDENTIFICATION</scope>
</reference>
<dbReference type="InterPro" id="IPR000118">
    <property type="entry name" value="Granulin"/>
</dbReference>
<dbReference type="Proteomes" id="UP000694565">
    <property type="component" value="Unplaced"/>
</dbReference>
<dbReference type="Pfam" id="PF00396">
    <property type="entry name" value="Granulin"/>
    <property type="match status" value="1"/>
</dbReference>
<evidence type="ECO:0000313" key="4">
    <source>
        <dbReference type="Proteomes" id="UP000694565"/>
    </source>
</evidence>
<keyword evidence="1" id="KW-1015">Disulfide bond</keyword>